<sequence>MTFSFTSDGLPGKAKPSKSSASDGTVDEKKRRRMESNRESARRSRQKKQQHLDGLIKQVGSLTRENDEFRKKISELTALFAAMDARNEVLKAEKDRLATRLEALENTIEIASAVKGSSSSQNGEVLYEVSDDPMMKPWKLPRYSLPIAASSGFGCFDFDD</sequence>
<dbReference type="EMBL" id="JBDFQZ010000005">
    <property type="protein sequence ID" value="KAK9724195.1"/>
    <property type="molecule type" value="Genomic_DNA"/>
</dbReference>
<evidence type="ECO:0000256" key="5">
    <source>
        <dbReference type="ARBA" id="ARBA00023242"/>
    </source>
</evidence>
<feature type="compositionally biased region" description="Low complexity" evidence="6">
    <location>
        <begin position="13"/>
        <end position="22"/>
    </location>
</feature>
<keyword evidence="9" id="KW-1185">Reference proteome</keyword>
<evidence type="ECO:0000259" key="7">
    <source>
        <dbReference type="PROSITE" id="PS50217"/>
    </source>
</evidence>
<dbReference type="SMART" id="SM00338">
    <property type="entry name" value="BRLZ"/>
    <property type="match status" value="1"/>
</dbReference>
<keyword evidence="5" id="KW-0539">Nucleus</keyword>
<evidence type="ECO:0000256" key="6">
    <source>
        <dbReference type="SAM" id="MobiDB-lite"/>
    </source>
</evidence>
<dbReference type="GO" id="GO:0000976">
    <property type="term" value="F:transcription cis-regulatory region binding"/>
    <property type="evidence" value="ECO:0007669"/>
    <property type="project" value="TreeGrafter"/>
</dbReference>
<dbReference type="SUPFAM" id="SSF57959">
    <property type="entry name" value="Leucine zipper domain"/>
    <property type="match status" value="1"/>
</dbReference>
<dbReference type="PANTHER" id="PTHR45764">
    <property type="entry name" value="BZIP TRANSCRIPTION FACTOR 44"/>
    <property type="match status" value="1"/>
</dbReference>
<keyword evidence="2" id="KW-0805">Transcription regulation</keyword>
<feature type="region of interest" description="Disordered" evidence="6">
    <location>
        <begin position="1"/>
        <end position="59"/>
    </location>
</feature>
<dbReference type="PROSITE" id="PS50217">
    <property type="entry name" value="BZIP"/>
    <property type="match status" value="1"/>
</dbReference>
<dbReference type="PANTHER" id="PTHR45764:SF34">
    <property type="entry name" value="BZIP TRANSCRIPTION FACTOR 53"/>
    <property type="match status" value="1"/>
</dbReference>
<dbReference type="FunFam" id="1.20.5.170:FF:000020">
    <property type="entry name" value="BZIP transcription factor"/>
    <property type="match status" value="1"/>
</dbReference>
<dbReference type="PROSITE" id="PS00036">
    <property type="entry name" value="BZIP_BASIC"/>
    <property type="match status" value="1"/>
</dbReference>
<accession>A0AAW1KQH5</accession>
<dbReference type="InterPro" id="IPR046347">
    <property type="entry name" value="bZIP_sf"/>
</dbReference>
<dbReference type="GO" id="GO:0045893">
    <property type="term" value="P:positive regulation of DNA-templated transcription"/>
    <property type="evidence" value="ECO:0007669"/>
    <property type="project" value="TreeGrafter"/>
</dbReference>
<feature type="domain" description="BZIP" evidence="7">
    <location>
        <begin position="27"/>
        <end position="77"/>
    </location>
</feature>
<dbReference type="Proteomes" id="UP001443914">
    <property type="component" value="Unassembled WGS sequence"/>
</dbReference>
<evidence type="ECO:0000256" key="1">
    <source>
        <dbReference type="ARBA" id="ARBA00004123"/>
    </source>
</evidence>
<evidence type="ECO:0000256" key="2">
    <source>
        <dbReference type="ARBA" id="ARBA00023015"/>
    </source>
</evidence>
<organism evidence="8 9">
    <name type="scientific">Saponaria officinalis</name>
    <name type="common">Common soapwort</name>
    <name type="synonym">Lychnis saponaria</name>
    <dbReference type="NCBI Taxonomy" id="3572"/>
    <lineage>
        <taxon>Eukaryota</taxon>
        <taxon>Viridiplantae</taxon>
        <taxon>Streptophyta</taxon>
        <taxon>Embryophyta</taxon>
        <taxon>Tracheophyta</taxon>
        <taxon>Spermatophyta</taxon>
        <taxon>Magnoliopsida</taxon>
        <taxon>eudicotyledons</taxon>
        <taxon>Gunneridae</taxon>
        <taxon>Pentapetalae</taxon>
        <taxon>Caryophyllales</taxon>
        <taxon>Caryophyllaceae</taxon>
        <taxon>Caryophylleae</taxon>
        <taxon>Saponaria</taxon>
    </lineage>
</organism>
<dbReference type="Pfam" id="PF00170">
    <property type="entry name" value="bZIP_1"/>
    <property type="match status" value="1"/>
</dbReference>
<name>A0AAW1KQH5_SAPOF</name>
<dbReference type="GO" id="GO:0003700">
    <property type="term" value="F:DNA-binding transcription factor activity"/>
    <property type="evidence" value="ECO:0007669"/>
    <property type="project" value="InterPro"/>
</dbReference>
<evidence type="ECO:0000313" key="8">
    <source>
        <dbReference type="EMBL" id="KAK9724195.1"/>
    </source>
</evidence>
<gene>
    <name evidence="8" type="ORF">RND81_05G054800</name>
</gene>
<evidence type="ECO:0000256" key="4">
    <source>
        <dbReference type="ARBA" id="ARBA00023163"/>
    </source>
</evidence>
<dbReference type="CDD" id="cd14702">
    <property type="entry name" value="bZIP_plant_GBF1"/>
    <property type="match status" value="1"/>
</dbReference>
<dbReference type="GO" id="GO:0046982">
    <property type="term" value="F:protein heterodimerization activity"/>
    <property type="evidence" value="ECO:0007669"/>
    <property type="project" value="UniProtKB-ARBA"/>
</dbReference>
<dbReference type="GO" id="GO:0005634">
    <property type="term" value="C:nucleus"/>
    <property type="evidence" value="ECO:0007669"/>
    <property type="project" value="UniProtKB-SubCell"/>
</dbReference>
<dbReference type="InterPro" id="IPR045314">
    <property type="entry name" value="bZIP_plant_GBF1"/>
</dbReference>
<protein>
    <recommendedName>
        <fullName evidence="7">BZIP domain-containing protein</fullName>
    </recommendedName>
</protein>
<dbReference type="AlphaFoldDB" id="A0AAW1KQH5"/>
<comment type="caution">
    <text evidence="8">The sequence shown here is derived from an EMBL/GenBank/DDBJ whole genome shotgun (WGS) entry which is preliminary data.</text>
</comment>
<keyword evidence="4" id="KW-0804">Transcription</keyword>
<evidence type="ECO:0000313" key="9">
    <source>
        <dbReference type="Proteomes" id="UP001443914"/>
    </source>
</evidence>
<proteinExistence type="predicted"/>
<keyword evidence="3" id="KW-0238">DNA-binding</keyword>
<dbReference type="Gene3D" id="1.20.5.170">
    <property type="match status" value="1"/>
</dbReference>
<reference evidence="8" key="1">
    <citation type="submission" date="2024-03" db="EMBL/GenBank/DDBJ databases">
        <title>WGS assembly of Saponaria officinalis var. Norfolk2.</title>
        <authorList>
            <person name="Jenkins J."/>
            <person name="Shu S."/>
            <person name="Grimwood J."/>
            <person name="Barry K."/>
            <person name="Goodstein D."/>
            <person name="Schmutz J."/>
            <person name="Leebens-Mack J."/>
            <person name="Osbourn A."/>
        </authorList>
    </citation>
    <scope>NUCLEOTIDE SEQUENCE [LARGE SCALE GENOMIC DNA]</scope>
    <source>
        <strain evidence="8">JIC</strain>
    </source>
</reference>
<comment type="subcellular location">
    <subcellularLocation>
        <location evidence="1">Nucleus</location>
    </subcellularLocation>
</comment>
<evidence type="ECO:0000256" key="3">
    <source>
        <dbReference type="ARBA" id="ARBA00023125"/>
    </source>
</evidence>
<feature type="compositionally biased region" description="Basic and acidic residues" evidence="6">
    <location>
        <begin position="26"/>
        <end position="42"/>
    </location>
</feature>
<dbReference type="InterPro" id="IPR004827">
    <property type="entry name" value="bZIP"/>
</dbReference>